<reference evidence="4 5" key="1">
    <citation type="submission" date="2024-09" db="EMBL/GenBank/DDBJ databases">
        <title>Chromosome-scale assembly of Riccia sorocarpa.</title>
        <authorList>
            <person name="Paukszto L."/>
        </authorList>
    </citation>
    <scope>NUCLEOTIDE SEQUENCE [LARGE SCALE GENOMIC DNA]</scope>
    <source>
        <strain evidence="4">LP-2024</strain>
        <tissue evidence="4">Aerial parts of the thallus</tissue>
    </source>
</reference>
<proteinExistence type="inferred from homology"/>
<sequence length="528" mass="58196">MGNDEVVHLRPTEVDAQRFGEVVAGNLPAVLIGAVEMWPAISRWDPGKNGLEYLKSLAGATQIQAITPKSPSVFYGHIKGHDRVPLTFGSFIDLISSQRAEHAVTSPNSSPPTNILDSHLSRETCHPSESVETGSPSPDQFDFNRGLRSMELYLAQVPIYSREQEGETALSPLMQDISTPLVLDGIDVWNVNLWMSMKSSRSSTHYDPYHNILCVVAGEKRVTLWPPSAAPYLYPLPVYGEASNHSGVDIVAPDYNIHPLFKKALQRAKMVTLQPGDALFIPEGWYHQVDNVGTTIAVNFWWPSQLSMSLGSEMDGYILRRVKQILKDKNRSSSAGRETLRPEGASVFSSGRENVNGSLKAKHARVEDIRDLTVEEAMHLRSLVATALGETTPSSSAHVRPGGDSEGLHQVQERITDEVSEVFASLGALSLQRILMVMASQFPMSLRVLVMEMLSPAAAELLTMKFEELDGCLEPSLETEFYGKFYSVFESPEAVMAVLLEKKEAFAAQALRKVMFQYLGLSCCPADT</sequence>
<evidence type="ECO:0000256" key="1">
    <source>
        <dbReference type="ARBA" id="ARBA00006801"/>
    </source>
</evidence>
<name>A0ABD3GPX2_9MARC</name>
<dbReference type="PANTHER" id="PTHR12461:SF102">
    <property type="entry name" value="LYSINE-SPECIFIC DEMETHYLASE JMJ31"/>
    <property type="match status" value="1"/>
</dbReference>
<evidence type="ECO:0000259" key="3">
    <source>
        <dbReference type="PROSITE" id="PS51184"/>
    </source>
</evidence>
<evidence type="ECO:0000256" key="2">
    <source>
        <dbReference type="SAM" id="MobiDB-lite"/>
    </source>
</evidence>
<organism evidence="4 5">
    <name type="scientific">Riccia sorocarpa</name>
    <dbReference type="NCBI Taxonomy" id="122646"/>
    <lineage>
        <taxon>Eukaryota</taxon>
        <taxon>Viridiplantae</taxon>
        <taxon>Streptophyta</taxon>
        <taxon>Embryophyta</taxon>
        <taxon>Marchantiophyta</taxon>
        <taxon>Marchantiopsida</taxon>
        <taxon>Marchantiidae</taxon>
        <taxon>Marchantiales</taxon>
        <taxon>Ricciaceae</taxon>
        <taxon>Riccia</taxon>
    </lineage>
</organism>
<keyword evidence="5" id="KW-1185">Reference proteome</keyword>
<protein>
    <recommendedName>
        <fullName evidence="3">JmjC domain-containing protein</fullName>
    </recommendedName>
</protein>
<dbReference type="InterPro" id="IPR041667">
    <property type="entry name" value="Cupin_8"/>
</dbReference>
<evidence type="ECO:0000313" key="4">
    <source>
        <dbReference type="EMBL" id="KAL3680095.1"/>
    </source>
</evidence>
<evidence type="ECO:0000313" key="5">
    <source>
        <dbReference type="Proteomes" id="UP001633002"/>
    </source>
</evidence>
<dbReference type="InterPro" id="IPR003347">
    <property type="entry name" value="JmjC_dom"/>
</dbReference>
<feature type="compositionally biased region" description="Polar residues" evidence="2">
    <location>
        <begin position="105"/>
        <end position="116"/>
    </location>
</feature>
<accession>A0ABD3GPX2</accession>
<feature type="region of interest" description="Disordered" evidence="2">
    <location>
        <begin position="330"/>
        <end position="352"/>
    </location>
</feature>
<dbReference type="PROSITE" id="PS51184">
    <property type="entry name" value="JMJC"/>
    <property type="match status" value="1"/>
</dbReference>
<dbReference type="AlphaFoldDB" id="A0ABD3GPX2"/>
<feature type="domain" description="JmjC" evidence="3">
    <location>
        <begin position="159"/>
        <end position="317"/>
    </location>
</feature>
<comment type="similarity">
    <text evidence="1">Belongs to the JARID1 histone demethylase family.</text>
</comment>
<dbReference type="SMART" id="SM00558">
    <property type="entry name" value="JmjC"/>
    <property type="match status" value="1"/>
</dbReference>
<dbReference type="PANTHER" id="PTHR12461">
    <property type="entry name" value="HYPOXIA-INDUCIBLE FACTOR 1 ALPHA INHIBITOR-RELATED"/>
    <property type="match status" value="1"/>
</dbReference>
<dbReference type="Pfam" id="PF13621">
    <property type="entry name" value="Cupin_8"/>
    <property type="match status" value="1"/>
</dbReference>
<comment type="caution">
    <text evidence="4">The sequence shown here is derived from an EMBL/GenBank/DDBJ whole genome shotgun (WGS) entry which is preliminary data.</text>
</comment>
<dbReference type="Proteomes" id="UP001633002">
    <property type="component" value="Unassembled WGS sequence"/>
</dbReference>
<dbReference type="Gene3D" id="2.60.120.650">
    <property type="entry name" value="Cupin"/>
    <property type="match status" value="1"/>
</dbReference>
<gene>
    <name evidence="4" type="ORF">R1sor_023051</name>
</gene>
<feature type="region of interest" description="Disordered" evidence="2">
    <location>
        <begin position="102"/>
        <end position="140"/>
    </location>
</feature>
<dbReference type="SUPFAM" id="SSF51197">
    <property type="entry name" value="Clavaminate synthase-like"/>
    <property type="match status" value="1"/>
</dbReference>
<dbReference type="EMBL" id="JBJQOH010000007">
    <property type="protein sequence ID" value="KAL3680095.1"/>
    <property type="molecule type" value="Genomic_DNA"/>
</dbReference>